<dbReference type="RefSeq" id="WP_162220599.1">
    <property type="nucleotide sequence ID" value="NZ_JANJZM010000013.1"/>
</dbReference>
<sequence>MKPSSIIKILIKAVVLPMIAMFMLNKWNLCGYITFIPEDYRFEAGLALYMAILEAVAEFIEYFIAKANATIACTFYTDERREDRHAKPTIQMSDSSMGIASVWCHIILDGNYKILSGTEICLDIPQWFSAQLDANSSLDQNNHQIKWDVSTLLPEHDNKKDVHTETRMKISFIRNNENDASIVLEPTIKKRFGFGLEFETNGITIQNMG</sequence>
<keyword evidence="1" id="KW-0812">Transmembrane</keyword>
<dbReference type="EMBL" id="VIQT01000007">
    <property type="protein sequence ID" value="NDO38302.1"/>
    <property type="molecule type" value="Genomic_DNA"/>
</dbReference>
<accession>A0A845SVG3</accession>
<evidence type="ECO:0000256" key="1">
    <source>
        <dbReference type="SAM" id="Phobius"/>
    </source>
</evidence>
<dbReference type="Proteomes" id="UP000462501">
    <property type="component" value="Unassembled WGS sequence"/>
</dbReference>
<protein>
    <submittedName>
        <fullName evidence="2">Uncharacterized protein</fullName>
    </submittedName>
</protein>
<feature type="transmembrane region" description="Helical" evidence="1">
    <location>
        <begin position="6"/>
        <end position="25"/>
    </location>
</feature>
<reference evidence="2 3" key="1">
    <citation type="submission" date="2019-06" db="EMBL/GenBank/DDBJ databases">
        <title>Draft genome sequences of 15 bacterial species constituting the stable defined intestinal microbiota of the GM15 gnotobiotic mouse model.</title>
        <authorList>
            <person name="Elie C."/>
            <person name="Mathieu A."/>
            <person name="Saliou A."/>
            <person name="Darnaud M."/>
            <person name="Leulier F."/>
            <person name="Tamellini A."/>
        </authorList>
    </citation>
    <scope>NUCLEOTIDE SEQUENCE [LARGE SCALE GENOMIC DNA]</scope>
    <source>
        <strain evidence="2 3">JM4-15</strain>
    </source>
</reference>
<feature type="transmembrane region" description="Helical" evidence="1">
    <location>
        <begin position="46"/>
        <end position="65"/>
    </location>
</feature>
<evidence type="ECO:0000313" key="3">
    <source>
        <dbReference type="Proteomes" id="UP000462501"/>
    </source>
</evidence>
<dbReference type="AlphaFoldDB" id="A0A845SVG3"/>
<evidence type="ECO:0000313" key="2">
    <source>
        <dbReference type="EMBL" id="NDO38302.1"/>
    </source>
</evidence>
<comment type="caution">
    <text evidence="2">The sequence shown here is derived from an EMBL/GenBank/DDBJ whole genome shotgun (WGS) entry which is preliminary data.</text>
</comment>
<organism evidence="2 3">
    <name type="scientific">Anaerotruncus colihominis</name>
    <dbReference type="NCBI Taxonomy" id="169435"/>
    <lineage>
        <taxon>Bacteria</taxon>
        <taxon>Bacillati</taxon>
        <taxon>Bacillota</taxon>
        <taxon>Clostridia</taxon>
        <taxon>Eubacteriales</taxon>
        <taxon>Oscillospiraceae</taxon>
        <taxon>Anaerotruncus</taxon>
    </lineage>
</organism>
<gene>
    <name evidence="2" type="ORF">FMM72_03405</name>
</gene>
<keyword evidence="1" id="KW-0472">Membrane</keyword>
<proteinExistence type="predicted"/>
<name>A0A845SVG3_9FIRM</name>
<keyword evidence="1" id="KW-1133">Transmembrane helix</keyword>